<comment type="caution">
    <text evidence="4">The sequence shown here is derived from an EMBL/GenBank/DDBJ whole genome shotgun (WGS) entry which is preliminary data.</text>
</comment>
<feature type="region of interest" description="Disordered" evidence="1">
    <location>
        <begin position="55"/>
        <end position="86"/>
    </location>
</feature>
<gene>
    <name evidence="4" type="ORF">LOCC1_G002978</name>
</gene>
<accession>A0A8H8S7J8</accession>
<dbReference type="OrthoDB" id="5425637at2759"/>
<reference evidence="4 5" key="1">
    <citation type="submission" date="2018-05" db="EMBL/GenBank/DDBJ databases">
        <title>Genome sequencing and assembly of the regulated plant pathogen Lachnellula willkommii and related sister species for the development of diagnostic species identification markers.</title>
        <authorList>
            <person name="Giroux E."/>
            <person name="Bilodeau G."/>
        </authorList>
    </citation>
    <scope>NUCLEOTIDE SEQUENCE [LARGE SCALE GENOMIC DNA]</scope>
    <source>
        <strain evidence="4 5">CBS 160.35</strain>
    </source>
</reference>
<sequence>MRAIFLFTLLLNIFFLQATAQDPTPSSDPTPTSSVSLTPAMSSSAVAAQFSSLATSAPQQPGNGPAAGDAGSSAGAGDSNAGAAGTDSGSITLSRGAIIALIVIAATICIGGVVSSVLWYLAKKRSWEVRAKIRRSAKRVATALTPRRTTFPKGVQDKRRVSTRGLTKIDEVPNTPRADVEKGMPKMSSFELSEPPKKSKWARLGR</sequence>
<feature type="compositionally biased region" description="Low complexity" evidence="1">
    <location>
        <begin position="56"/>
        <end position="86"/>
    </location>
</feature>
<feature type="region of interest" description="Disordered" evidence="1">
    <location>
        <begin position="153"/>
        <end position="206"/>
    </location>
</feature>
<evidence type="ECO:0000256" key="2">
    <source>
        <dbReference type="SAM" id="Phobius"/>
    </source>
</evidence>
<evidence type="ECO:0000313" key="4">
    <source>
        <dbReference type="EMBL" id="TVY47053.1"/>
    </source>
</evidence>
<feature type="chain" id="PRO_5034198904" description="Mid2 domain-containing protein" evidence="3">
    <location>
        <begin position="21"/>
        <end position="206"/>
    </location>
</feature>
<keyword evidence="3" id="KW-0732">Signal</keyword>
<keyword evidence="2" id="KW-0812">Transmembrane</keyword>
<evidence type="ECO:0008006" key="6">
    <source>
        <dbReference type="Google" id="ProtNLM"/>
    </source>
</evidence>
<name>A0A8H8S7J8_9HELO</name>
<protein>
    <recommendedName>
        <fullName evidence="6">Mid2 domain-containing protein</fullName>
    </recommendedName>
</protein>
<dbReference type="EMBL" id="QGMI01000112">
    <property type="protein sequence ID" value="TVY47053.1"/>
    <property type="molecule type" value="Genomic_DNA"/>
</dbReference>
<evidence type="ECO:0000256" key="3">
    <source>
        <dbReference type="SAM" id="SignalP"/>
    </source>
</evidence>
<feature type="signal peptide" evidence="3">
    <location>
        <begin position="1"/>
        <end position="20"/>
    </location>
</feature>
<organism evidence="4 5">
    <name type="scientific">Lachnellula occidentalis</name>
    <dbReference type="NCBI Taxonomy" id="215460"/>
    <lineage>
        <taxon>Eukaryota</taxon>
        <taxon>Fungi</taxon>
        <taxon>Dikarya</taxon>
        <taxon>Ascomycota</taxon>
        <taxon>Pezizomycotina</taxon>
        <taxon>Leotiomycetes</taxon>
        <taxon>Helotiales</taxon>
        <taxon>Lachnaceae</taxon>
        <taxon>Lachnellula</taxon>
    </lineage>
</organism>
<proteinExistence type="predicted"/>
<keyword evidence="2" id="KW-1133">Transmembrane helix</keyword>
<dbReference type="AlphaFoldDB" id="A0A8H8S7J8"/>
<keyword evidence="2" id="KW-0472">Membrane</keyword>
<dbReference type="Proteomes" id="UP000443090">
    <property type="component" value="Unassembled WGS sequence"/>
</dbReference>
<evidence type="ECO:0000313" key="5">
    <source>
        <dbReference type="Proteomes" id="UP000443090"/>
    </source>
</evidence>
<evidence type="ECO:0000256" key="1">
    <source>
        <dbReference type="SAM" id="MobiDB-lite"/>
    </source>
</evidence>
<feature type="transmembrane region" description="Helical" evidence="2">
    <location>
        <begin position="97"/>
        <end position="122"/>
    </location>
</feature>
<keyword evidence="5" id="KW-1185">Reference proteome</keyword>